<evidence type="ECO:0000313" key="1">
    <source>
        <dbReference type="EMBL" id="KLV21272.1"/>
    </source>
</evidence>
<sequence length="96" mass="11573">MVRNWLQEKETDESMSVLRISNKKSQCRFCEKTWIECNERNILEYGKAEGPTPEQLYKKYGSWENVIYGSLKTNPAMDVIVWEENNYERRKKYKVI</sequence>
<dbReference type="AlphaFoldDB" id="A0A0J1I5R5"/>
<protein>
    <submittedName>
        <fullName evidence="1">Uncharacterized protein</fullName>
    </submittedName>
</protein>
<comment type="caution">
    <text evidence="1">The sequence shown here is derived from an EMBL/GenBank/DDBJ whole genome shotgun (WGS) entry which is preliminary data.</text>
</comment>
<dbReference type="PATRIC" id="fig|1392.242.peg.639"/>
<name>A0A0J1I5R5_BACAN</name>
<proteinExistence type="predicted"/>
<dbReference type="EMBL" id="LDPG01000001">
    <property type="protein sequence ID" value="KLV21272.1"/>
    <property type="molecule type" value="Genomic_DNA"/>
</dbReference>
<reference evidence="1 2" key="1">
    <citation type="submission" date="2015-05" db="EMBL/GenBank/DDBJ databases">
        <title>Whole genome sequence and identification of bacterial endophytes from Costus igneus.</title>
        <authorList>
            <person name="Lee Y.P."/>
            <person name="Gan H.M."/>
            <person name="Eng W."/>
            <person name="Wheatley M.S."/>
            <person name="Caraballo A."/>
            <person name="Polter S."/>
            <person name="Savka M.A."/>
            <person name="Hudson A.O."/>
        </authorList>
    </citation>
    <scope>NUCLEOTIDE SEQUENCE [LARGE SCALE GENOMIC DNA]</scope>
    <source>
        <strain evidence="1 2">RIT375</strain>
    </source>
</reference>
<evidence type="ECO:0000313" key="2">
    <source>
        <dbReference type="Proteomes" id="UP000035904"/>
    </source>
</evidence>
<dbReference type="RefSeq" id="WP_001988912.1">
    <property type="nucleotide sequence ID" value="NZ_LDPG01000001.1"/>
</dbReference>
<organism evidence="1 2">
    <name type="scientific">Bacillus anthracis</name>
    <name type="common">anthrax bacterium</name>
    <dbReference type="NCBI Taxonomy" id="1392"/>
    <lineage>
        <taxon>Bacteria</taxon>
        <taxon>Bacillati</taxon>
        <taxon>Bacillota</taxon>
        <taxon>Bacilli</taxon>
        <taxon>Bacillales</taxon>
        <taxon>Bacillaceae</taxon>
        <taxon>Bacillus</taxon>
        <taxon>Bacillus cereus group</taxon>
    </lineage>
</organism>
<gene>
    <name evidence="1" type="ORF">ABW01_03060</name>
</gene>
<dbReference type="Proteomes" id="UP000035904">
    <property type="component" value="Unassembled WGS sequence"/>
</dbReference>
<accession>A0A0J1I5R5</accession>